<comment type="caution">
    <text evidence="1">The sequence shown here is derived from an EMBL/GenBank/DDBJ whole genome shotgun (WGS) entry which is preliminary data.</text>
</comment>
<evidence type="ECO:0000313" key="1">
    <source>
        <dbReference type="EMBL" id="GAT21535.1"/>
    </source>
</evidence>
<dbReference type="Proteomes" id="UP000075230">
    <property type="component" value="Unassembled WGS sequence"/>
</dbReference>
<sequence length="37" mass="4411">MCALRISHGHVSCDKVKVVGMSRDLEHRYDYRYELQD</sequence>
<accession>A0A146F644</accession>
<reference evidence="1 2" key="1">
    <citation type="journal article" date="2016" name="DNA Res.">
        <title>Genome sequence of Aspergillus luchuensis NBRC 4314.</title>
        <authorList>
            <person name="Yamada O."/>
            <person name="Machida M."/>
            <person name="Hosoyama A."/>
            <person name="Goto M."/>
            <person name="Takahashi T."/>
            <person name="Futagami T."/>
            <person name="Yamagata Y."/>
            <person name="Takeuchi M."/>
            <person name="Kobayashi T."/>
            <person name="Koike H."/>
            <person name="Abe K."/>
            <person name="Asai K."/>
            <person name="Arita M."/>
            <person name="Fujita N."/>
            <person name="Fukuda K."/>
            <person name="Higa K."/>
            <person name="Horikawa H."/>
            <person name="Ishikawa T."/>
            <person name="Jinno K."/>
            <person name="Kato Y."/>
            <person name="Kirimura K."/>
            <person name="Mizutani O."/>
            <person name="Nakasone K."/>
            <person name="Sano M."/>
            <person name="Shiraishi Y."/>
            <person name="Tsukahara M."/>
            <person name="Gomi K."/>
        </authorList>
    </citation>
    <scope>NUCLEOTIDE SEQUENCE [LARGE SCALE GENOMIC DNA]</scope>
    <source>
        <strain evidence="1 2">RIB 2604</strain>
    </source>
</reference>
<proteinExistence type="predicted"/>
<keyword evidence="1" id="KW-0808">Transferase</keyword>
<organism evidence="1 2">
    <name type="scientific">Aspergillus kawachii</name>
    <name type="common">White koji mold</name>
    <name type="synonym">Aspergillus awamori var. kawachi</name>
    <dbReference type="NCBI Taxonomy" id="1069201"/>
    <lineage>
        <taxon>Eukaryota</taxon>
        <taxon>Fungi</taxon>
        <taxon>Dikarya</taxon>
        <taxon>Ascomycota</taxon>
        <taxon>Pezizomycotina</taxon>
        <taxon>Eurotiomycetes</taxon>
        <taxon>Eurotiomycetidae</taxon>
        <taxon>Eurotiales</taxon>
        <taxon>Aspergillaceae</taxon>
        <taxon>Aspergillus</taxon>
        <taxon>Aspergillus subgen. Circumdati</taxon>
    </lineage>
</organism>
<reference evidence="2" key="2">
    <citation type="submission" date="2016-02" db="EMBL/GenBank/DDBJ databases">
        <title>Genome sequencing of Aspergillus luchuensis NBRC 4314.</title>
        <authorList>
            <person name="Yamada O."/>
        </authorList>
    </citation>
    <scope>NUCLEOTIDE SEQUENCE [LARGE SCALE GENOMIC DNA]</scope>
    <source>
        <strain evidence="2">RIB 2604</strain>
    </source>
</reference>
<gene>
    <name evidence="1" type="ORF">RIB2604_01004250</name>
</gene>
<evidence type="ECO:0000313" key="2">
    <source>
        <dbReference type="Proteomes" id="UP000075230"/>
    </source>
</evidence>
<dbReference type="GO" id="GO:0016301">
    <property type="term" value="F:kinase activity"/>
    <property type="evidence" value="ECO:0007669"/>
    <property type="project" value="UniProtKB-KW"/>
</dbReference>
<name>A0A146F644_ASPKA</name>
<dbReference type="AlphaFoldDB" id="A0A146F644"/>
<dbReference type="EMBL" id="BCWF01000010">
    <property type="protein sequence ID" value="GAT21535.1"/>
    <property type="molecule type" value="Genomic_DNA"/>
</dbReference>
<protein>
    <submittedName>
        <fullName evidence="1">Thiamin pyrophosphokinase-related protein</fullName>
    </submittedName>
</protein>
<keyword evidence="1" id="KW-0418">Kinase</keyword>